<proteinExistence type="predicted"/>
<protein>
    <submittedName>
        <fullName evidence="2">Uncharacterized protein</fullName>
    </submittedName>
</protein>
<sequence>MNNEYPKENEKDPAWNSLAGTRYDRPCPNCGSHAWKEYSSSWRQVECRKCGWPIHISTPTPGQIILIVISIMILLLFFFSPYIFDSILTYQLDKINKL</sequence>
<dbReference type="AlphaFoldDB" id="A0A662ZJN2"/>
<evidence type="ECO:0000256" key="1">
    <source>
        <dbReference type="SAM" id="Phobius"/>
    </source>
</evidence>
<dbReference type="Proteomes" id="UP000243745">
    <property type="component" value="Unassembled WGS sequence"/>
</dbReference>
<reference evidence="2 3" key="1">
    <citation type="submission" date="2016-10" db="EMBL/GenBank/DDBJ databases">
        <authorList>
            <person name="Varghese N."/>
            <person name="Submissions S."/>
        </authorList>
    </citation>
    <scope>NUCLEOTIDE SEQUENCE [LARGE SCALE GENOMIC DNA]</scope>
    <source>
        <strain evidence="2 3">DSM 1361</strain>
    </source>
</reference>
<evidence type="ECO:0000313" key="3">
    <source>
        <dbReference type="Proteomes" id="UP000243745"/>
    </source>
</evidence>
<keyword evidence="1" id="KW-0812">Transmembrane</keyword>
<accession>A0A662ZJN2</accession>
<keyword evidence="1" id="KW-1133">Transmembrane helix</keyword>
<evidence type="ECO:0000313" key="2">
    <source>
        <dbReference type="EMBL" id="SFP69272.1"/>
    </source>
</evidence>
<organism evidence="2 3">
    <name type="scientific">Ruminobacter amylophilus</name>
    <dbReference type="NCBI Taxonomy" id="867"/>
    <lineage>
        <taxon>Bacteria</taxon>
        <taxon>Pseudomonadati</taxon>
        <taxon>Pseudomonadota</taxon>
        <taxon>Gammaproteobacteria</taxon>
        <taxon>Aeromonadales</taxon>
        <taxon>Succinivibrionaceae</taxon>
        <taxon>Ruminobacter</taxon>
    </lineage>
</organism>
<name>A0A662ZJN2_9GAMM</name>
<keyword evidence="3" id="KW-1185">Reference proteome</keyword>
<feature type="transmembrane region" description="Helical" evidence="1">
    <location>
        <begin position="64"/>
        <end position="84"/>
    </location>
</feature>
<dbReference type="RefSeq" id="WP_093143424.1">
    <property type="nucleotide sequence ID" value="NZ_FOXF01000057.1"/>
</dbReference>
<dbReference type="EMBL" id="FOXF01000057">
    <property type="protein sequence ID" value="SFP69272.1"/>
    <property type="molecule type" value="Genomic_DNA"/>
</dbReference>
<gene>
    <name evidence="2" type="ORF">SAMN02910344_02075</name>
</gene>
<keyword evidence="1" id="KW-0472">Membrane</keyword>